<evidence type="ECO:0000313" key="4">
    <source>
        <dbReference type="Proteomes" id="UP000201613"/>
    </source>
</evidence>
<keyword evidence="1" id="KW-0732">Signal</keyword>
<dbReference type="Pfam" id="PF00188">
    <property type="entry name" value="CAP"/>
    <property type="match status" value="1"/>
</dbReference>
<sequence>MRLALALMLLLWPVAVAAQCAAPGNAASLAQGIYAGVNAQRGVASLGALSPDRRLAQAAQAHACDVARAAVMSHRGTDGSNSHERVERTGFPTCLTAENLAWGYSDPAQVIAGWMRSDGHRRNIQLDRATSMGLGIAQGPQGPIWVLVFARSC</sequence>
<evidence type="ECO:0000256" key="1">
    <source>
        <dbReference type="SAM" id="SignalP"/>
    </source>
</evidence>
<feature type="chain" id="PRO_5013099498" evidence="1">
    <location>
        <begin position="18"/>
        <end position="153"/>
    </location>
</feature>
<dbReference type="SUPFAM" id="SSF55797">
    <property type="entry name" value="PR-1-like"/>
    <property type="match status" value="1"/>
</dbReference>
<dbReference type="RefSeq" id="WP_093992905.1">
    <property type="nucleotide sequence ID" value="NZ_FXZK01000005.1"/>
</dbReference>
<dbReference type="Gene3D" id="3.40.33.10">
    <property type="entry name" value="CAP"/>
    <property type="match status" value="1"/>
</dbReference>
<dbReference type="PANTHER" id="PTHR31157:SF1">
    <property type="entry name" value="SCP DOMAIN-CONTAINING PROTEIN"/>
    <property type="match status" value="1"/>
</dbReference>
<feature type="signal peptide" evidence="1">
    <location>
        <begin position="1"/>
        <end position="17"/>
    </location>
</feature>
<dbReference type="CDD" id="cd05379">
    <property type="entry name" value="CAP_bacterial"/>
    <property type="match status" value="1"/>
</dbReference>
<feature type="domain" description="SCP" evidence="2">
    <location>
        <begin position="37"/>
        <end position="149"/>
    </location>
</feature>
<dbReference type="AlphaFoldDB" id="A0A238LGH1"/>
<evidence type="ECO:0000259" key="2">
    <source>
        <dbReference type="Pfam" id="PF00188"/>
    </source>
</evidence>
<proteinExistence type="predicted"/>
<dbReference type="InterPro" id="IPR035940">
    <property type="entry name" value="CAP_sf"/>
</dbReference>
<name>A0A238LGH1_9RHOB</name>
<dbReference type="OrthoDB" id="9811255at2"/>
<evidence type="ECO:0000313" key="3">
    <source>
        <dbReference type="EMBL" id="SMY08741.1"/>
    </source>
</evidence>
<dbReference type="InterPro" id="IPR014044">
    <property type="entry name" value="CAP_dom"/>
</dbReference>
<reference evidence="3 4" key="1">
    <citation type="submission" date="2017-05" db="EMBL/GenBank/DDBJ databases">
        <authorList>
            <person name="Song R."/>
            <person name="Chenine A.L."/>
            <person name="Ruprecht R.M."/>
        </authorList>
    </citation>
    <scope>NUCLEOTIDE SEQUENCE [LARGE SCALE GENOMIC DNA]</scope>
    <source>
        <strain evidence="3 4">CECT 8899</strain>
    </source>
</reference>
<keyword evidence="4" id="KW-1185">Reference proteome</keyword>
<dbReference type="Proteomes" id="UP000201613">
    <property type="component" value="Unassembled WGS sequence"/>
</dbReference>
<organism evidence="3 4">
    <name type="scientific">Flavimaricola marinus</name>
    <dbReference type="NCBI Taxonomy" id="1819565"/>
    <lineage>
        <taxon>Bacteria</taxon>
        <taxon>Pseudomonadati</taxon>
        <taxon>Pseudomonadota</taxon>
        <taxon>Alphaproteobacteria</taxon>
        <taxon>Rhodobacterales</taxon>
        <taxon>Paracoccaceae</taxon>
        <taxon>Flavimaricola</taxon>
    </lineage>
</organism>
<gene>
    <name evidence="3" type="ORF">LOM8899_02897</name>
</gene>
<dbReference type="PANTHER" id="PTHR31157">
    <property type="entry name" value="SCP DOMAIN-CONTAINING PROTEIN"/>
    <property type="match status" value="1"/>
</dbReference>
<dbReference type="EMBL" id="FXZK01000005">
    <property type="protein sequence ID" value="SMY08741.1"/>
    <property type="molecule type" value="Genomic_DNA"/>
</dbReference>
<protein>
    <submittedName>
        <fullName evidence="3">Cysteine-rich secretory protein family protein</fullName>
    </submittedName>
</protein>
<accession>A0A238LGH1</accession>